<protein>
    <recommendedName>
        <fullName evidence="4">RING-type domain-containing protein</fullName>
    </recommendedName>
</protein>
<dbReference type="InterPro" id="IPR039301">
    <property type="entry name" value="Sip5/DA2"/>
</dbReference>
<comment type="caution">
    <text evidence="2">The sequence shown here is derived from an EMBL/GenBank/DDBJ whole genome shotgun (WGS) entry which is preliminary data.</text>
</comment>
<organism evidence="2 3">
    <name type="scientific">Mucor flavus</name>
    <dbReference type="NCBI Taxonomy" id="439312"/>
    <lineage>
        <taxon>Eukaryota</taxon>
        <taxon>Fungi</taxon>
        <taxon>Fungi incertae sedis</taxon>
        <taxon>Mucoromycota</taxon>
        <taxon>Mucoromycotina</taxon>
        <taxon>Mucoromycetes</taxon>
        <taxon>Mucorales</taxon>
        <taxon>Mucorineae</taxon>
        <taxon>Mucoraceae</taxon>
        <taxon>Mucor</taxon>
    </lineage>
</organism>
<sequence length="193" mass="21964">MGSGYSTKKHKRLNMVDHGSLKPLDLYNKNDAYDLTAVRESILSKKLAPFYKGLSNPFVIPIRFNKKKKDYMLYLMNKEKKLYDKLYSNSVECPICFLFYPANINFARCCDQPICTECFVQIKRGTADYNHPSASNIVCPYCMTPDFGIIYQTTSIITNEKVAISTTSGISDTRDTKRKSIDSNHPDVVLIGK</sequence>
<accession>A0ABP9YMF0</accession>
<gene>
    <name evidence="2" type="ORF">MFLAVUS_001424</name>
</gene>
<evidence type="ECO:0000313" key="2">
    <source>
        <dbReference type="EMBL" id="GAA5808042.1"/>
    </source>
</evidence>
<proteinExistence type="inferred from homology"/>
<dbReference type="Proteomes" id="UP001473302">
    <property type="component" value="Unassembled WGS sequence"/>
</dbReference>
<keyword evidence="3" id="KW-1185">Reference proteome</keyword>
<dbReference type="EMBL" id="BAABUK010000003">
    <property type="protein sequence ID" value="GAA5808042.1"/>
    <property type="molecule type" value="Genomic_DNA"/>
</dbReference>
<evidence type="ECO:0000256" key="1">
    <source>
        <dbReference type="ARBA" id="ARBA00010402"/>
    </source>
</evidence>
<dbReference type="PANTHER" id="PTHR31315">
    <property type="entry name" value="PROTEIN SIP5"/>
    <property type="match status" value="1"/>
</dbReference>
<evidence type="ECO:0008006" key="4">
    <source>
        <dbReference type="Google" id="ProtNLM"/>
    </source>
</evidence>
<comment type="similarity">
    <text evidence="1">Belongs to the SIP5 family.</text>
</comment>
<dbReference type="PANTHER" id="PTHR31315:SF1">
    <property type="entry name" value="PROTEIN SIP5"/>
    <property type="match status" value="1"/>
</dbReference>
<reference evidence="2 3" key="1">
    <citation type="submission" date="2024-04" db="EMBL/GenBank/DDBJ databases">
        <title>genome sequences of Mucor flavus KT1a and Helicostylum pulchrum KT1b strains isolated from the surface of a dry-aged beef.</title>
        <authorList>
            <person name="Toyotome T."/>
            <person name="Hosono M."/>
            <person name="Torimaru M."/>
            <person name="Fukuda K."/>
            <person name="Mikami N."/>
        </authorList>
    </citation>
    <scope>NUCLEOTIDE SEQUENCE [LARGE SCALE GENOMIC DNA]</scope>
    <source>
        <strain evidence="2 3">KT1a</strain>
    </source>
</reference>
<evidence type="ECO:0000313" key="3">
    <source>
        <dbReference type="Proteomes" id="UP001473302"/>
    </source>
</evidence>
<name>A0ABP9YMF0_9FUNG</name>